<gene>
    <name evidence="2" type="ORF">GCM10011519_10600</name>
</gene>
<name>A0A917F0P4_9ACTN</name>
<evidence type="ECO:0000313" key="3">
    <source>
        <dbReference type="Proteomes" id="UP000649179"/>
    </source>
</evidence>
<sequence length="74" mass="7877">MSPQCRQCAGRQWEGPTRSTPIAVPAVTTSPTWTVAVTGSYVVRSPPSWRTLTTPLPASIPANDTVPASAVRTR</sequence>
<evidence type="ECO:0000256" key="1">
    <source>
        <dbReference type="SAM" id="MobiDB-lite"/>
    </source>
</evidence>
<feature type="region of interest" description="Disordered" evidence="1">
    <location>
        <begin position="54"/>
        <end position="74"/>
    </location>
</feature>
<proteinExistence type="predicted"/>
<dbReference type="Proteomes" id="UP000649179">
    <property type="component" value="Unassembled WGS sequence"/>
</dbReference>
<reference evidence="2" key="2">
    <citation type="submission" date="2020-09" db="EMBL/GenBank/DDBJ databases">
        <authorList>
            <person name="Sun Q."/>
            <person name="Zhou Y."/>
        </authorList>
    </citation>
    <scope>NUCLEOTIDE SEQUENCE</scope>
    <source>
        <strain evidence="2">CGMCC 1.16067</strain>
    </source>
</reference>
<organism evidence="2 3">
    <name type="scientific">Marmoricola endophyticus</name>
    <dbReference type="NCBI Taxonomy" id="2040280"/>
    <lineage>
        <taxon>Bacteria</taxon>
        <taxon>Bacillati</taxon>
        <taxon>Actinomycetota</taxon>
        <taxon>Actinomycetes</taxon>
        <taxon>Propionibacteriales</taxon>
        <taxon>Nocardioidaceae</taxon>
        <taxon>Marmoricola</taxon>
    </lineage>
</organism>
<comment type="caution">
    <text evidence="2">The sequence shown here is derived from an EMBL/GenBank/DDBJ whole genome shotgun (WGS) entry which is preliminary data.</text>
</comment>
<evidence type="ECO:0000313" key="2">
    <source>
        <dbReference type="EMBL" id="GGF38863.1"/>
    </source>
</evidence>
<dbReference type="AlphaFoldDB" id="A0A917F0P4"/>
<accession>A0A917F0P4</accession>
<dbReference type="EMBL" id="BMKQ01000001">
    <property type="protein sequence ID" value="GGF38863.1"/>
    <property type="molecule type" value="Genomic_DNA"/>
</dbReference>
<keyword evidence="3" id="KW-1185">Reference proteome</keyword>
<feature type="region of interest" description="Disordered" evidence="1">
    <location>
        <begin position="1"/>
        <end position="24"/>
    </location>
</feature>
<reference evidence="2" key="1">
    <citation type="journal article" date="2014" name="Int. J. Syst. Evol. Microbiol.">
        <title>Complete genome sequence of Corynebacterium casei LMG S-19264T (=DSM 44701T), isolated from a smear-ripened cheese.</title>
        <authorList>
            <consortium name="US DOE Joint Genome Institute (JGI-PGF)"/>
            <person name="Walter F."/>
            <person name="Albersmeier A."/>
            <person name="Kalinowski J."/>
            <person name="Ruckert C."/>
        </authorList>
    </citation>
    <scope>NUCLEOTIDE SEQUENCE</scope>
    <source>
        <strain evidence="2">CGMCC 1.16067</strain>
    </source>
</reference>
<protein>
    <submittedName>
        <fullName evidence="2">Uncharacterized protein</fullName>
    </submittedName>
</protein>